<feature type="compositionally biased region" description="Low complexity" evidence="4">
    <location>
        <begin position="35"/>
        <end position="52"/>
    </location>
</feature>
<reference evidence="7 8" key="1">
    <citation type="submission" date="2021-11" db="EMBL/GenBank/DDBJ databases">
        <title>Whole genome of Geoglobus acetivorans.</title>
        <authorList>
            <person name="Liu D."/>
        </authorList>
    </citation>
    <scope>NUCLEOTIDE SEQUENCE [LARGE SCALE GENOMIC DNA]</scope>
    <source>
        <strain evidence="7 8">SBH6</strain>
    </source>
</reference>
<dbReference type="Pfam" id="PF00932">
    <property type="entry name" value="LTD"/>
    <property type="match status" value="1"/>
</dbReference>
<evidence type="ECO:0000313" key="7">
    <source>
        <dbReference type="EMBL" id="XAT63474.1"/>
    </source>
</evidence>
<dbReference type="Gene3D" id="2.40.50.90">
    <property type="match status" value="1"/>
</dbReference>
<keyword evidence="3" id="KW-0378">Hydrolase</keyword>
<feature type="domain" description="LTD" evidence="6">
    <location>
        <begin position="240"/>
        <end position="358"/>
    </location>
</feature>
<evidence type="ECO:0000259" key="5">
    <source>
        <dbReference type="PROSITE" id="PS50830"/>
    </source>
</evidence>
<dbReference type="InterPro" id="IPR001322">
    <property type="entry name" value="Lamin_tail_dom"/>
</dbReference>
<dbReference type="InterPro" id="IPR036415">
    <property type="entry name" value="Lamin_tail_dom_sf"/>
</dbReference>
<dbReference type="GeneID" id="90449923"/>
<keyword evidence="1" id="KW-0540">Nuclease</keyword>
<feature type="region of interest" description="Disordered" evidence="4">
    <location>
        <begin position="25"/>
        <end position="52"/>
    </location>
</feature>
<dbReference type="PROSITE" id="PS50830">
    <property type="entry name" value="TNASE_3"/>
    <property type="match status" value="1"/>
</dbReference>
<evidence type="ECO:0000256" key="2">
    <source>
        <dbReference type="ARBA" id="ARBA00022759"/>
    </source>
</evidence>
<sequence length="358" mass="39208">MRKFVLITILLALLFAGCSGEVEEVGPTPTPTPTVTPMHSPTSTPTPAMTPTPMMTNTPMETPQATPSPTPMQPTTTPTPFEFEYGVKYKVLVVDVIDGDTIDVKLPDGTVERVRMLGVDTPETTASKNKAGEYGDITDLECLAQWGQNAKQFTQKLYGKYVWIEFDSLAGMRGYYGRLLTYVYYPDENTDFTAELVKQGYARVYVEGTFEKESEYVSYQDSAISNGVGLWGACAVTTPTPAPTETSTSGTCVYILNVNYDAPGNDNENPNGEYVVLKNSCSSSVNLAGWVLEDDAGHKYVFPPYTMNSGETLYIYSGNGVDSTGKLYWGYGRAIWNNGGDTAYLYDSTGNLVDSYSW</sequence>
<evidence type="ECO:0000256" key="4">
    <source>
        <dbReference type="SAM" id="MobiDB-lite"/>
    </source>
</evidence>
<dbReference type="PROSITE" id="PS51841">
    <property type="entry name" value="LTD"/>
    <property type="match status" value="1"/>
</dbReference>
<dbReference type="Pfam" id="PF00565">
    <property type="entry name" value="SNase"/>
    <property type="match status" value="1"/>
</dbReference>
<dbReference type="RefSeq" id="WP_193807433.1">
    <property type="nucleotide sequence ID" value="NZ_CP087714.1"/>
</dbReference>
<accession>A0ABZ3H2G8</accession>
<dbReference type="EMBL" id="CP087714">
    <property type="protein sequence ID" value="XAT63474.1"/>
    <property type="molecule type" value="Genomic_DNA"/>
</dbReference>
<dbReference type="SMART" id="SM00318">
    <property type="entry name" value="SNc"/>
    <property type="match status" value="1"/>
</dbReference>
<proteinExistence type="predicted"/>
<keyword evidence="8" id="KW-1185">Reference proteome</keyword>
<dbReference type="SUPFAM" id="SSF74853">
    <property type="entry name" value="Lamin A/C globular tail domain"/>
    <property type="match status" value="1"/>
</dbReference>
<dbReference type="PANTHER" id="PTHR12302">
    <property type="entry name" value="EBNA2 BINDING PROTEIN P100"/>
    <property type="match status" value="1"/>
</dbReference>
<dbReference type="PANTHER" id="PTHR12302:SF3">
    <property type="entry name" value="SERINE_THREONINE-PROTEIN KINASE 31"/>
    <property type="match status" value="1"/>
</dbReference>
<dbReference type="Proteomes" id="UP001492541">
    <property type="component" value="Chromosome"/>
</dbReference>
<dbReference type="InterPro" id="IPR002071">
    <property type="entry name" value="Thermonucl_AS"/>
</dbReference>
<dbReference type="PROSITE" id="PS51257">
    <property type="entry name" value="PROKAR_LIPOPROTEIN"/>
    <property type="match status" value="1"/>
</dbReference>
<dbReference type="InterPro" id="IPR016071">
    <property type="entry name" value="Staphylococal_nuclease_OB-fold"/>
</dbReference>
<name>A0ABZ3H2G8_GEOAI</name>
<dbReference type="PROSITE" id="PS01123">
    <property type="entry name" value="TNASE_1"/>
    <property type="match status" value="1"/>
</dbReference>
<feature type="domain" description="TNase-like" evidence="5">
    <location>
        <begin position="87"/>
        <end position="233"/>
    </location>
</feature>
<keyword evidence="2" id="KW-0255">Endonuclease</keyword>
<gene>
    <name evidence="7" type="ORF">LPQ35_09480</name>
</gene>
<organism evidence="7 8">
    <name type="scientific">Geoglobus acetivorans</name>
    <dbReference type="NCBI Taxonomy" id="565033"/>
    <lineage>
        <taxon>Archaea</taxon>
        <taxon>Methanobacteriati</taxon>
        <taxon>Methanobacteriota</taxon>
        <taxon>Archaeoglobi</taxon>
        <taxon>Archaeoglobales</taxon>
        <taxon>Archaeoglobaceae</taxon>
        <taxon>Geoglobus</taxon>
    </lineage>
</organism>
<dbReference type="SUPFAM" id="SSF50199">
    <property type="entry name" value="Staphylococcal nuclease"/>
    <property type="match status" value="1"/>
</dbReference>
<dbReference type="InterPro" id="IPR035437">
    <property type="entry name" value="SNase_OB-fold_sf"/>
</dbReference>
<evidence type="ECO:0000259" key="6">
    <source>
        <dbReference type="PROSITE" id="PS51841"/>
    </source>
</evidence>
<evidence type="ECO:0000256" key="3">
    <source>
        <dbReference type="ARBA" id="ARBA00022801"/>
    </source>
</evidence>
<evidence type="ECO:0000313" key="8">
    <source>
        <dbReference type="Proteomes" id="UP001492541"/>
    </source>
</evidence>
<dbReference type="Gene3D" id="2.60.40.1260">
    <property type="entry name" value="Lamin Tail domain"/>
    <property type="match status" value="1"/>
</dbReference>
<protein>
    <submittedName>
        <fullName evidence="7">Lamin tail domain-containing protein</fullName>
    </submittedName>
</protein>
<evidence type="ECO:0000256" key="1">
    <source>
        <dbReference type="ARBA" id="ARBA00022722"/>
    </source>
</evidence>